<name>A0A4V2K986_9APHY</name>
<dbReference type="AlphaFoldDB" id="A0A4V2K986"/>
<keyword evidence="2" id="KW-1185">Reference proteome</keyword>
<evidence type="ECO:0000313" key="1">
    <source>
        <dbReference type="EMBL" id="TBU62958.1"/>
    </source>
</evidence>
<organism evidence="1 2">
    <name type="scientific">Dichomitus squalens</name>
    <dbReference type="NCBI Taxonomy" id="114155"/>
    <lineage>
        <taxon>Eukaryota</taxon>
        <taxon>Fungi</taxon>
        <taxon>Dikarya</taxon>
        <taxon>Basidiomycota</taxon>
        <taxon>Agaricomycotina</taxon>
        <taxon>Agaricomycetes</taxon>
        <taxon>Polyporales</taxon>
        <taxon>Polyporaceae</taxon>
        <taxon>Dichomitus</taxon>
    </lineage>
</organism>
<accession>A0A4V2K986</accession>
<proteinExistence type="predicted"/>
<protein>
    <submittedName>
        <fullName evidence="1">Uncharacterized protein</fullName>
    </submittedName>
</protein>
<dbReference type="Proteomes" id="UP000292082">
    <property type="component" value="Unassembled WGS sequence"/>
</dbReference>
<dbReference type="EMBL" id="ML145091">
    <property type="protein sequence ID" value="TBU62958.1"/>
    <property type="molecule type" value="Genomic_DNA"/>
</dbReference>
<reference evidence="1 2" key="1">
    <citation type="submission" date="2019-01" db="EMBL/GenBank/DDBJ databases">
        <title>Draft genome sequences of three monokaryotic isolates of the white-rot basidiomycete fungus Dichomitus squalens.</title>
        <authorList>
            <consortium name="DOE Joint Genome Institute"/>
            <person name="Lopez S.C."/>
            <person name="Andreopoulos B."/>
            <person name="Pangilinan J."/>
            <person name="Lipzen A."/>
            <person name="Riley R."/>
            <person name="Ahrendt S."/>
            <person name="Ng V."/>
            <person name="Barry K."/>
            <person name="Daum C."/>
            <person name="Grigoriev I.V."/>
            <person name="Hilden K.S."/>
            <person name="Makela M.R."/>
            <person name="de Vries R.P."/>
        </authorList>
    </citation>
    <scope>NUCLEOTIDE SEQUENCE [LARGE SCALE GENOMIC DNA]</scope>
    <source>
        <strain evidence="1 2">CBS 464.89</strain>
    </source>
</reference>
<sequence length="151" mass="17011">MGGSFWSSIFVCRASSEGRPHGKPSEAILLTGSLPLPANTHRRRPPRTSRCRLRGNTDVNVTGYGVRHCYPALGTVVFPWTVTRGQHVTSSTPFLNLRCAMYRLGQTPSRFPAARTHAQVIIYVQIWLRRNDNEATRSHRRKVCRPRATEG</sequence>
<gene>
    <name evidence="1" type="ORF">BD310DRAFT_661134</name>
</gene>
<evidence type="ECO:0000313" key="2">
    <source>
        <dbReference type="Proteomes" id="UP000292082"/>
    </source>
</evidence>